<evidence type="ECO:0000313" key="9">
    <source>
        <dbReference type="EMBL" id="OZG50196.1"/>
    </source>
</evidence>
<evidence type="ECO:0000256" key="4">
    <source>
        <dbReference type="ARBA" id="ARBA00022989"/>
    </source>
</evidence>
<feature type="transmembrane region" description="Helical" evidence="7">
    <location>
        <begin position="51"/>
        <end position="71"/>
    </location>
</feature>
<comment type="caution">
    <text evidence="9">The sequence shown here is derived from an EMBL/GenBank/DDBJ whole genome shotgun (WGS) entry which is preliminary data.</text>
</comment>
<feature type="transmembrane region" description="Helical" evidence="7">
    <location>
        <begin position="229"/>
        <end position="248"/>
    </location>
</feature>
<evidence type="ECO:0000313" key="10">
    <source>
        <dbReference type="Proteomes" id="UP000216004"/>
    </source>
</evidence>
<evidence type="ECO:0000256" key="1">
    <source>
        <dbReference type="ARBA" id="ARBA00004651"/>
    </source>
</evidence>
<dbReference type="OrthoDB" id="2289467at2"/>
<evidence type="ECO:0000256" key="5">
    <source>
        <dbReference type="ARBA" id="ARBA00023136"/>
    </source>
</evidence>
<keyword evidence="3 7" id="KW-0812">Transmembrane</keyword>
<dbReference type="PROSITE" id="PS50850">
    <property type="entry name" value="MFS"/>
    <property type="match status" value="1"/>
</dbReference>
<dbReference type="InterPro" id="IPR036259">
    <property type="entry name" value="MFS_trans_sf"/>
</dbReference>
<reference evidence="9 10" key="1">
    <citation type="journal article" date="2017" name="BMC Genomics">
        <title>Comparative genomic and phylogenomic analyses of the Bifidobacteriaceae family.</title>
        <authorList>
            <person name="Lugli G.A."/>
            <person name="Milani C."/>
            <person name="Turroni F."/>
            <person name="Duranti S."/>
            <person name="Mancabelli L."/>
            <person name="Mangifesta M."/>
            <person name="Ferrario C."/>
            <person name="Modesto M."/>
            <person name="Mattarelli P."/>
            <person name="Jiri K."/>
            <person name="van Sinderen D."/>
            <person name="Ventura M."/>
        </authorList>
    </citation>
    <scope>NUCLEOTIDE SEQUENCE [LARGE SCALE GENOMIC DNA]</scope>
    <source>
        <strain evidence="9 10">DSM 22924</strain>
    </source>
</reference>
<dbReference type="InterPro" id="IPR050189">
    <property type="entry name" value="MFS_Efflux_Transporters"/>
</dbReference>
<dbReference type="GO" id="GO:0005886">
    <property type="term" value="C:plasma membrane"/>
    <property type="evidence" value="ECO:0007669"/>
    <property type="project" value="UniProtKB-SubCell"/>
</dbReference>
<keyword evidence="4 7" id="KW-1133">Transmembrane helix</keyword>
<feature type="transmembrane region" description="Helical" evidence="7">
    <location>
        <begin position="384"/>
        <end position="405"/>
    </location>
</feature>
<keyword evidence="2" id="KW-1003">Cell membrane</keyword>
<keyword evidence="5 7" id="KW-0472">Membrane</keyword>
<proteinExistence type="predicted"/>
<dbReference type="EMBL" id="MWWS01000004">
    <property type="protein sequence ID" value="OZG50196.1"/>
    <property type="molecule type" value="Genomic_DNA"/>
</dbReference>
<dbReference type="PANTHER" id="PTHR43124:SF3">
    <property type="entry name" value="CHLORAMPHENICOL EFFLUX PUMP RV0191"/>
    <property type="match status" value="1"/>
</dbReference>
<dbReference type="RefSeq" id="WP_158520406.1">
    <property type="nucleotide sequence ID" value="NZ_MWWS01000004.1"/>
</dbReference>
<dbReference type="InterPro" id="IPR020846">
    <property type="entry name" value="MFS_dom"/>
</dbReference>
<dbReference type="SUPFAM" id="SSF103473">
    <property type="entry name" value="MFS general substrate transporter"/>
    <property type="match status" value="1"/>
</dbReference>
<feature type="domain" description="Major facilitator superfamily (MFS) profile" evidence="8">
    <location>
        <begin position="1"/>
        <end position="407"/>
    </location>
</feature>
<feature type="transmembrane region" description="Helical" evidence="7">
    <location>
        <begin position="78"/>
        <end position="98"/>
    </location>
</feature>
<gene>
    <name evidence="9" type="ORF">BOCO_0713</name>
</gene>
<feature type="transmembrane region" description="Helical" evidence="7">
    <location>
        <begin position="142"/>
        <end position="163"/>
    </location>
</feature>
<feature type="transmembrane region" description="Helical" evidence="7">
    <location>
        <begin position="318"/>
        <end position="340"/>
    </location>
</feature>
<name>A0A261EU70_9BIFI</name>
<keyword evidence="10" id="KW-1185">Reference proteome</keyword>
<dbReference type="Proteomes" id="UP000216004">
    <property type="component" value="Unassembled WGS sequence"/>
</dbReference>
<organism evidence="9 10">
    <name type="scientific">Bombiscardovia coagulans</name>
    <dbReference type="NCBI Taxonomy" id="686666"/>
    <lineage>
        <taxon>Bacteria</taxon>
        <taxon>Bacillati</taxon>
        <taxon>Actinomycetota</taxon>
        <taxon>Actinomycetes</taxon>
        <taxon>Bifidobacteriales</taxon>
        <taxon>Bifidobacteriaceae</taxon>
        <taxon>Bombiscardovia</taxon>
    </lineage>
</organism>
<dbReference type="GO" id="GO:0022857">
    <property type="term" value="F:transmembrane transporter activity"/>
    <property type="evidence" value="ECO:0007669"/>
    <property type="project" value="InterPro"/>
</dbReference>
<protein>
    <submittedName>
        <fullName evidence="9">Major facilitator superfamily transporter</fullName>
    </submittedName>
</protein>
<dbReference type="InterPro" id="IPR011701">
    <property type="entry name" value="MFS"/>
</dbReference>
<feature type="transmembrane region" description="Helical" evidence="7">
    <location>
        <begin position="169"/>
        <end position="189"/>
    </location>
</feature>
<dbReference type="Pfam" id="PF07690">
    <property type="entry name" value="MFS_1"/>
    <property type="match status" value="1"/>
</dbReference>
<evidence type="ECO:0000256" key="2">
    <source>
        <dbReference type="ARBA" id="ARBA00022475"/>
    </source>
</evidence>
<accession>A0A261EU70</accession>
<feature type="transmembrane region" description="Helical" evidence="7">
    <location>
        <begin position="294"/>
        <end position="312"/>
    </location>
</feature>
<dbReference type="AlphaFoldDB" id="A0A261EU70"/>
<feature type="transmembrane region" description="Helical" evidence="7">
    <location>
        <begin position="104"/>
        <end position="130"/>
    </location>
</feature>
<dbReference type="PANTHER" id="PTHR43124">
    <property type="entry name" value="PURINE EFFLUX PUMP PBUE"/>
    <property type="match status" value="1"/>
</dbReference>
<evidence type="ECO:0000259" key="8">
    <source>
        <dbReference type="PROSITE" id="PS50850"/>
    </source>
</evidence>
<evidence type="ECO:0000256" key="7">
    <source>
        <dbReference type="SAM" id="Phobius"/>
    </source>
</evidence>
<feature type="transmembrane region" description="Helical" evidence="7">
    <location>
        <begin position="352"/>
        <end position="372"/>
    </location>
</feature>
<dbReference type="Gene3D" id="1.20.1250.20">
    <property type="entry name" value="MFS general substrate transporter like domains"/>
    <property type="match status" value="1"/>
</dbReference>
<sequence length="418" mass="44392">MGTSIFTKRNAGILAGIFTLALLSRFDSIISPSVAAIQASFPMENPSTVESLATIGATAAVVSALLFGKLMEWLSFKAAGIISCLFISFGGLMPLIFHSNLRQLLLFAVITGFGAGILTTVLPSLSARFFHGPQLSGLMGKVLAMQDGSSMIILALGGLLATGGWIRNYWLYGFGLLGLFMVAVFVPGVKAAGSEEVSADEPHTESQNHAVSDHASGGEHGEKQQSTGFIALCILLGFLSIFLVAVLYNKLAVYISQYHLGGTDASGFALMFNTGSSVVIGLSINRLRACFRNYMLPFAFLLMASGALVFIATRSFPLVCLAAFLVGSGSAIIMSTCPFLLSNLADRKHYPLVMGVFSAMTSLGFTVSTWVFQFVAGLLKTDPLMVSFGGMVLIAILAAVLLALCNFQSRVEDRYIAY</sequence>
<evidence type="ECO:0000256" key="6">
    <source>
        <dbReference type="SAM" id="MobiDB-lite"/>
    </source>
</evidence>
<evidence type="ECO:0000256" key="3">
    <source>
        <dbReference type="ARBA" id="ARBA00022692"/>
    </source>
</evidence>
<comment type="subcellular location">
    <subcellularLocation>
        <location evidence="1">Cell membrane</location>
        <topology evidence="1">Multi-pass membrane protein</topology>
    </subcellularLocation>
</comment>
<feature type="region of interest" description="Disordered" evidence="6">
    <location>
        <begin position="196"/>
        <end position="222"/>
    </location>
</feature>